<evidence type="ECO:0000256" key="3">
    <source>
        <dbReference type="ARBA" id="ARBA00022692"/>
    </source>
</evidence>
<dbReference type="Pfam" id="PF03134">
    <property type="entry name" value="TB2_DP1_HVA22"/>
    <property type="match status" value="1"/>
</dbReference>
<keyword evidence="5 6" id="KW-0472">Membrane</keyword>
<evidence type="ECO:0000256" key="1">
    <source>
        <dbReference type="ARBA" id="ARBA00004141"/>
    </source>
</evidence>
<proteinExistence type="inferred from homology"/>
<dbReference type="EMBL" id="OA571065">
    <property type="protein sequence ID" value="CAD7203734.1"/>
    <property type="molecule type" value="Genomic_DNA"/>
</dbReference>
<feature type="transmembrane region" description="Helical" evidence="6">
    <location>
        <begin position="39"/>
        <end position="70"/>
    </location>
</feature>
<evidence type="ECO:0000313" key="7">
    <source>
        <dbReference type="EMBL" id="CAD7203734.1"/>
    </source>
</evidence>
<evidence type="ECO:0000256" key="4">
    <source>
        <dbReference type="ARBA" id="ARBA00022989"/>
    </source>
</evidence>
<sequence>MDTKLYGCKENITKTLHDENRPWTKVFDWAEKKSGVNRLYIFIASVIFLAIYMVFGFAAQLFCNIFGFLYPAYASLKALETPNKEDDTKWLTYWVVFAFFSLVEYFSDIILSWFPFYWLAKVQFPVIGSPFYSNNGALNHLTTKADGSIL</sequence>
<comment type="subcellular location">
    <subcellularLocation>
        <location evidence="1 6">Membrane</location>
        <topology evidence="1 6">Multi-pass membrane protein</topology>
    </subcellularLocation>
</comment>
<dbReference type="AlphaFoldDB" id="A0A7R8VVV4"/>
<dbReference type="InterPro" id="IPR004345">
    <property type="entry name" value="TB2_DP1_HVA22"/>
</dbReference>
<gene>
    <name evidence="7" type="ORF">TDIB3V08_LOCUS9899</name>
</gene>
<dbReference type="GO" id="GO:0016020">
    <property type="term" value="C:membrane"/>
    <property type="evidence" value="ECO:0007669"/>
    <property type="project" value="UniProtKB-SubCell"/>
</dbReference>
<accession>A0A7R8VVV4</accession>
<protein>
    <recommendedName>
        <fullName evidence="6">Receptor expression-enhancing protein</fullName>
    </recommendedName>
</protein>
<dbReference type="PANTHER" id="PTHR12300">
    <property type="entry name" value="HVA22-LIKE PROTEINS"/>
    <property type="match status" value="1"/>
</dbReference>
<keyword evidence="3 6" id="KW-0812">Transmembrane</keyword>
<evidence type="ECO:0000256" key="5">
    <source>
        <dbReference type="ARBA" id="ARBA00023136"/>
    </source>
</evidence>
<organism evidence="7">
    <name type="scientific">Timema douglasi</name>
    <name type="common">Walking stick</name>
    <dbReference type="NCBI Taxonomy" id="61478"/>
    <lineage>
        <taxon>Eukaryota</taxon>
        <taxon>Metazoa</taxon>
        <taxon>Ecdysozoa</taxon>
        <taxon>Arthropoda</taxon>
        <taxon>Hexapoda</taxon>
        <taxon>Insecta</taxon>
        <taxon>Pterygota</taxon>
        <taxon>Neoptera</taxon>
        <taxon>Polyneoptera</taxon>
        <taxon>Phasmatodea</taxon>
        <taxon>Timematodea</taxon>
        <taxon>Timematoidea</taxon>
        <taxon>Timematidae</taxon>
        <taxon>Timema</taxon>
    </lineage>
</organism>
<keyword evidence="4 6" id="KW-1133">Transmembrane helix</keyword>
<feature type="transmembrane region" description="Helical" evidence="6">
    <location>
        <begin position="90"/>
        <end position="114"/>
    </location>
</feature>
<evidence type="ECO:0000256" key="2">
    <source>
        <dbReference type="ARBA" id="ARBA00008573"/>
    </source>
</evidence>
<dbReference type="PANTHER" id="PTHR12300:SF161">
    <property type="entry name" value="RECEPTOR EXPRESSION-ENHANCING PROTEIN"/>
    <property type="match status" value="1"/>
</dbReference>
<evidence type="ECO:0000256" key="6">
    <source>
        <dbReference type="RuleBase" id="RU362006"/>
    </source>
</evidence>
<name>A0A7R8VVV4_TIMDO</name>
<reference evidence="7" key="1">
    <citation type="submission" date="2020-11" db="EMBL/GenBank/DDBJ databases">
        <authorList>
            <person name="Tran Van P."/>
        </authorList>
    </citation>
    <scope>NUCLEOTIDE SEQUENCE</scope>
</reference>
<comment type="similarity">
    <text evidence="2 6">Belongs to the DP1 family.</text>
</comment>